<dbReference type="InterPro" id="IPR029526">
    <property type="entry name" value="PGBD"/>
</dbReference>
<feature type="region of interest" description="Disordered" evidence="1">
    <location>
        <begin position="153"/>
        <end position="212"/>
    </location>
</feature>
<reference evidence="3 4" key="1">
    <citation type="submission" date="2023-09" db="EMBL/GenBank/DDBJ databases">
        <authorList>
            <person name="Wang M."/>
        </authorList>
    </citation>
    <scope>NUCLEOTIDE SEQUENCE [LARGE SCALE GENOMIC DNA]</scope>
    <source>
        <strain evidence="3">GT-2023</strain>
        <tissue evidence="3">Liver</tissue>
    </source>
</reference>
<dbReference type="PANTHER" id="PTHR46599">
    <property type="entry name" value="PIGGYBAC TRANSPOSABLE ELEMENT-DERIVED PROTEIN 4"/>
    <property type="match status" value="1"/>
</dbReference>
<dbReference type="Proteomes" id="UP001558613">
    <property type="component" value="Unassembled WGS sequence"/>
</dbReference>
<keyword evidence="4" id="KW-1185">Reference proteome</keyword>
<name>A0ABR3MNG8_9TELE</name>
<feature type="compositionally biased region" description="Basic and acidic residues" evidence="1">
    <location>
        <begin position="203"/>
        <end position="212"/>
    </location>
</feature>
<protein>
    <recommendedName>
        <fullName evidence="2">PiggyBac transposable element-derived protein domain-containing protein</fullName>
    </recommendedName>
</protein>
<feature type="compositionally biased region" description="Basic and acidic residues" evidence="1">
    <location>
        <begin position="169"/>
        <end position="181"/>
    </location>
</feature>
<evidence type="ECO:0000313" key="4">
    <source>
        <dbReference type="Proteomes" id="UP001558613"/>
    </source>
</evidence>
<feature type="domain" description="PiggyBac transposable element-derived protein" evidence="2">
    <location>
        <begin position="330"/>
        <end position="668"/>
    </location>
</feature>
<evidence type="ECO:0000256" key="1">
    <source>
        <dbReference type="SAM" id="MobiDB-lite"/>
    </source>
</evidence>
<dbReference type="Pfam" id="PF13843">
    <property type="entry name" value="DDE_Tnp_1_7"/>
    <property type="match status" value="1"/>
</dbReference>
<feature type="region of interest" description="Disordered" evidence="1">
    <location>
        <begin position="1"/>
        <end position="33"/>
    </location>
</feature>
<comment type="caution">
    <text evidence="3">The sequence shown here is derived from an EMBL/GenBank/DDBJ whole genome shotgun (WGS) entry which is preliminary data.</text>
</comment>
<dbReference type="EMBL" id="JAYMGO010000010">
    <property type="protein sequence ID" value="KAL1266164.1"/>
    <property type="molecule type" value="Genomic_DNA"/>
</dbReference>
<evidence type="ECO:0000313" key="3">
    <source>
        <dbReference type="EMBL" id="KAL1266164.1"/>
    </source>
</evidence>
<feature type="region of interest" description="Disordered" evidence="1">
    <location>
        <begin position="251"/>
        <end position="271"/>
    </location>
</feature>
<sequence>MKEERDTNLQTTSDIVMEEERDGTLHTTRDGGMKLERDTNLQTTINELMEEERDGSLHVTSDGGLKRERNLTLQMTCDEEMVEEALYTMSNEGIKVERDVTLPMTSDGSIKKEGDTSQHMTTDGGVEEERDTSLYMTSDGGMKVERNVTQNMTTDGGKEEESDVTLETMSDRRMEEERDITQHTTSNGGMEEGDTTLPVTRDGGMEEERDGGMEEKTYVTLSTTSTQWIDEEGDLEGEAELEGELFDAASETEDSVEFDPDYHSTDGEESGEELEVTADIDAAYQSKNGNILWTSTTPQQRGRLPAHRTYKTTPGPTRLAFANVKDIKSTFELYFPDHIKQIFIKMTNLEGKRVFRDTWTDHDWTDLQAFIGLLFLAGVYRSRHEAINSLWHSEAGRPIFRATMSLKEFTNLSRVFCFYKRDKRKKDKLAPVRKIWDKWVERLSLLYNPGPNVTVDEWLVRFRGRCPFKQCMRSKPGKYGIKIWVACDSRSSYAWNMQICTGKAADGKSEKKQAMRVVLDMTDGLEGHTVTCDNFFTSYALGEELLRRKMSMIGTVRSNKPELPPALLSMKDRARTSSKFAFTDTHTLVSYCPRKKENMLLMSTFHRNAKVSDKEHKKPEIILDYNHTKGAVDNLDKLIATYTCQRQPSRWPMVIFSKMLDVSAYNAFVLWVEINPSWNNGRKYRRRLFLEELGRALVAPLMQRRENVPQNLAAQNIVKKAEVSCTPVKATLSSPVIPGKRKRCQVCERKKDAKTSLVCSECNKYVCGTHAVTTVRCQECSKKV</sequence>
<evidence type="ECO:0000259" key="2">
    <source>
        <dbReference type="Pfam" id="PF13843"/>
    </source>
</evidence>
<proteinExistence type="predicted"/>
<feature type="compositionally biased region" description="Basic and acidic residues" evidence="1">
    <location>
        <begin position="22"/>
        <end position="33"/>
    </location>
</feature>
<dbReference type="PANTHER" id="PTHR46599:SF6">
    <property type="entry name" value="DUAL SPECIFICITY PHOSPHATASE 26"/>
    <property type="match status" value="1"/>
</dbReference>
<organism evidence="3 4">
    <name type="scientific">Cirrhinus molitorella</name>
    <name type="common">mud carp</name>
    <dbReference type="NCBI Taxonomy" id="172907"/>
    <lineage>
        <taxon>Eukaryota</taxon>
        <taxon>Metazoa</taxon>
        <taxon>Chordata</taxon>
        <taxon>Craniata</taxon>
        <taxon>Vertebrata</taxon>
        <taxon>Euteleostomi</taxon>
        <taxon>Actinopterygii</taxon>
        <taxon>Neopterygii</taxon>
        <taxon>Teleostei</taxon>
        <taxon>Ostariophysi</taxon>
        <taxon>Cypriniformes</taxon>
        <taxon>Cyprinidae</taxon>
        <taxon>Labeoninae</taxon>
        <taxon>Labeonini</taxon>
        <taxon>Cirrhinus</taxon>
    </lineage>
</organism>
<accession>A0ABR3MNG8</accession>
<feature type="region of interest" description="Disordered" evidence="1">
    <location>
        <begin position="105"/>
        <end position="126"/>
    </location>
</feature>
<gene>
    <name evidence="3" type="ORF">QQF64_001839</name>
</gene>